<name>A0A6G6J865_PSENT</name>
<geneLocation type="plasmid" evidence="2">
    <name>ppnihbp1_1</name>
</geneLocation>
<dbReference type="SUPFAM" id="SSF51306">
    <property type="entry name" value="LexA/Signal peptidase"/>
    <property type="match status" value="1"/>
</dbReference>
<dbReference type="RefSeq" id="WP_037007245.1">
    <property type="nucleotide sequence ID" value="NZ_CP049142.1"/>
</dbReference>
<evidence type="ECO:0008006" key="3">
    <source>
        <dbReference type="Google" id="ProtNLM"/>
    </source>
</evidence>
<sequence>MDCFQSPGRRLSSLALAQQRLKVTGFSSPAEDYALFPPSIDAAVGWGAPNLWLWLVDSDALAGLGVHRNDVLVVDRALEPVTGNVVIVVADQEHHLALVERVSPERLHLAHVGADGQHQEVLAGPEEIELWGVISMLLRSML</sequence>
<dbReference type="KEGG" id="pnt:G5B91_34590"/>
<dbReference type="Proteomes" id="UP000501063">
    <property type="component" value="Plasmid pPniHBP1_1"/>
</dbReference>
<dbReference type="InterPro" id="IPR036286">
    <property type="entry name" value="LexA/Signal_pep-like_sf"/>
</dbReference>
<protein>
    <recommendedName>
        <fullName evidence="3">DNA polymerase V</fullName>
    </recommendedName>
</protein>
<dbReference type="EMBL" id="CP049142">
    <property type="protein sequence ID" value="QIE91462.1"/>
    <property type="molecule type" value="Genomic_DNA"/>
</dbReference>
<evidence type="ECO:0000313" key="1">
    <source>
        <dbReference type="EMBL" id="QIE91462.1"/>
    </source>
</evidence>
<accession>A0A6G6J865</accession>
<gene>
    <name evidence="1" type="ORF">G5B91_34590</name>
</gene>
<keyword evidence="1" id="KW-0614">Plasmid</keyword>
<dbReference type="Gene3D" id="2.10.109.10">
    <property type="entry name" value="Umud Fragment, subunit A"/>
    <property type="match status" value="1"/>
</dbReference>
<reference evidence="1 2" key="1">
    <citation type="submission" date="2020-02" db="EMBL/GenBank/DDBJ databases">
        <title>Integrative conjugative elements (ICEs) and plasmids drive adaptation of Pseudomonas nitroreducens strain HBP1 to wastewater environment.</title>
        <authorList>
            <person name="Sentchilo V."/>
            <person name="Carraro N."/>
            <person name="Bertelli C."/>
            <person name="van der Meer J.R."/>
        </authorList>
    </citation>
    <scope>NUCLEOTIDE SEQUENCE [LARGE SCALE GENOMIC DNA]</scope>
    <source>
        <strain evidence="1 2">HBP1</strain>
        <plasmid evidence="2">ppnihbp1_1</plasmid>
    </source>
</reference>
<dbReference type="AlphaFoldDB" id="A0A6G6J865"/>
<evidence type="ECO:0000313" key="2">
    <source>
        <dbReference type="Proteomes" id="UP000501063"/>
    </source>
</evidence>
<proteinExistence type="predicted"/>
<organism evidence="1 2">
    <name type="scientific">Pseudomonas nitroreducens</name>
    <dbReference type="NCBI Taxonomy" id="46680"/>
    <lineage>
        <taxon>Bacteria</taxon>
        <taxon>Pseudomonadati</taxon>
        <taxon>Pseudomonadota</taxon>
        <taxon>Gammaproteobacteria</taxon>
        <taxon>Pseudomonadales</taxon>
        <taxon>Pseudomonadaceae</taxon>
        <taxon>Pseudomonas</taxon>
    </lineage>
</organism>